<name>A0AAW3PT14_9BURK</name>
<evidence type="ECO:0000259" key="3">
    <source>
        <dbReference type="PROSITE" id="PS50914"/>
    </source>
</evidence>
<feature type="domain" description="BON" evidence="3">
    <location>
        <begin position="51"/>
        <end position="119"/>
    </location>
</feature>
<evidence type="ECO:0000313" key="5">
    <source>
        <dbReference type="Proteomes" id="UP000070434"/>
    </source>
</evidence>
<evidence type="ECO:0000256" key="1">
    <source>
        <dbReference type="SAM" id="MobiDB-lite"/>
    </source>
</evidence>
<dbReference type="InterPro" id="IPR051686">
    <property type="entry name" value="Lipoprotein_DolP"/>
</dbReference>
<sequence length="122" mass="13015">MKKTIASMLYVSYLAFGISAHAAEQNTAPPPEQVVSQKEVTKSEKKAQRAADRALSRKIVWALSKTKRLNAINVRVLARRGAVTLTGYVPDSEQVQLAGDSAARVAGVTSVANNVVPGEPGR</sequence>
<evidence type="ECO:0000313" key="4">
    <source>
        <dbReference type="EMBL" id="KWZ31689.1"/>
    </source>
</evidence>
<accession>A0AAW3PT14</accession>
<reference evidence="4 5" key="1">
    <citation type="submission" date="2015-11" db="EMBL/GenBank/DDBJ databases">
        <authorList>
            <person name="Sahl J."/>
            <person name="Wagner D."/>
            <person name="Keim P."/>
        </authorList>
    </citation>
    <scope>NUCLEOTIDE SEQUENCE [LARGE SCALE GENOMIC DNA]</scope>
    <source>
        <strain evidence="4 5">AZ-4-2-10-S1-D7</strain>
    </source>
</reference>
<dbReference type="Pfam" id="PF04972">
    <property type="entry name" value="BON"/>
    <property type="match status" value="1"/>
</dbReference>
<keyword evidence="2" id="KW-0732">Signal</keyword>
<feature type="signal peptide" evidence="2">
    <location>
        <begin position="1"/>
        <end position="22"/>
    </location>
</feature>
<dbReference type="PANTHER" id="PTHR34606:SF15">
    <property type="entry name" value="BON DOMAIN-CONTAINING PROTEIN"/>
    <property type="match status" value="1"/>
</dbReference>
<dbReference type="Proteomes" id="UP000070434">
    <property type="component" value="Unassembled WGS sequence"/>
</dbReference>
<dbReference type="Gene3D" id="3.30.1340.30">
    <property type="match status" value="1"/>
</dbReference>
<feature type="compositionally biased region" description="Basic and acidic residues" evidence="1">
    <location>
        <begin position="39"/>
        <end position="49"/>
    </location>
</feature>
<evidence type="ECO:0000256" key="2">
    <source>
        <dbReference type="SAM" id="SignalP"/>
    </source>
</evidence>
<dbReference type="RefSeq" id="WP_060968143.1">
    <property type="nucleotide sequence ID" value="NZ_LNJP01000003.1"/>
</dbReference>
<dbReference type="PANTHER" id="PTHR34606">
    <property type="entry name" value="BON DOMAIN-CONTAINING PROTEIN"/>
    <property type="match status" value="1"/>
</dbReference>
<comment type="caution">
    <text evidence="4">The sequence shown here is derived from an EMBL/GenBank/DDBJ whole genome shotgun (WGS) entry which is preliminary data.</text>
</comment>
<dbReference type="InterPro" id="IPR007055">
    <property type="entry name" value="BON_dom"/>
</dbReference>
<dbReference type="EMBL" id="LNJP01000003">
    <property type="protein sequence ID" value="KWZ31689.1"/>
    <property type="molecule type" value="Genomic_DNA"/>
</dbReference>
<feature type="region of interest" description="Disordered" evidence="1">
    <location>
        <begin position="24"/>
        <end position="49"/>
    </location>
</feature>
<protein>
    <submittedName>
        <fullName evidence="4">Transporter</fullName>
    </submittedName>
</protein>
<dbReference type="AlphaFoldDB" id="A0AAW3PT14"/>
<proteinExistence type="predicted"/>
<organism evidence="4 5">
    <name type="scientific">Burkholderia anthina</name>
    <dbReference type="NCBI Taxonomy" id="179879"/>
    <lineage>
        <taxon>Bacteria</taxon>
        <taxon>Pseudomonadati</taxon>
        <taxon>Pseudomonadota</taxon>
        <taxon>Betaproteobacteria</taxon>
        <taxon>Burkholderiales</taxon>
        <taxon>Burkholderiaceae</taxon>
        <taxon>Burkholderia</taxon>
        <taxon>Burkholderia cepacia complex</taxon>
    </lineage>
</organism>
<feature type="chain" id="PRO_5043385851" evidence="2">
    <location>
        <begin position="23"/>
        <end position="122"/>
    </location>
</feature>
<gene>
    <name evidence="4" type="ORF">WS64_25875</name>
</gene>
<dbReference type="PROSITE" id="PS50914">
    <property type="entry name" value="BON"/>
    <property type="match status" value="1"/>
</dbReference>